<dbReference type="Proteomes" id="UP001589609">
    <property type="component" value="Unassembled WGS sequence"/>
</dbReference>
<reference evidence="2 3" key="1">
    <citation type="submission" date="2024-09" db="EMBL/GenBank/DDBJ databases">
        <authorList>
            <person name="Sun Q."/>
            <person name="Mori K."/>
        </authorList>
    </citation>
    <scope>NUCLEOTIDE SEQUENCE [LARGE SCALE GENOMIC DNA]</scope>
    <source>
        <strain evidence="2 3">JCM 11201</strain>
    </source>
</reference>
<dbReference type="CDD" id="cd00519">
    <property type="entry name" value="Lipase_3"/>
    <property type="match status" value="1"/>
</dbReference>
<dbReference type="InterPro" id="IPR029058">
    <property type="entry name" value="AB_hydrolase_fold"/>
</dbReference>
<gene>
    <name evidence="2" type="ORF">ACFFMS_18275</name>
</gene>
<protein>
    <submittedName>
        <fullName evidence="2">Lipase family protein</fullName>
    </submittedName>
</protein>
<feature type="domain" description="Fungal lipase-type" evidence="1">
    <location>
        <begin position="51"/>
        <end position="178"/>
    </location>
</feature>
<dbReference type="RefSeq" id="WP_379950636.1">
    <property type="nucleotide sequence ID" value="NZ_JBHMAF010000120.1"/>
</dbReference>
<dbReference type="InterPro" id="IPR051218">
    <property type="entry name" value="Sec_MonoDiacylglyc_Lipase"/>
</dbReference>
<dbReference type="Gene3D" id="3.40.50.1820">
    <property type="entry name" value="alpha/beta hydrolase"/>
    <property type="match status" value="1"/>
</dbReference>
<dbReference type="PANTHER" id="PTHR45856">
    <property type="entry name" value="ALPHA/BETA-HYDROLASES SUPERFAMILY PROTEIN"/>
    <property type="match status" value="1"/>
</dbReference>
<dbReference type="PANTHER" id="PTHR45856:SF24">
    <property type="entry name" value="FUNGAL LIPASE-LIKE DOMAIN-CONTAINING PROTEIN"/>
    <property type="match status" value="1"/>
</dbReference>
<accession>A0ABV5WI75</accession>
<dbReference type="InterPro" id="IPR002921">
    <property type="entry name" value="Fungal_lipase-type"/>
</dbReference>
<dbReference type="Pfam" id="PF01764">
    <property type="entry name" value="Lipase_3"/>
    <property type="match status" value="1"/>
</dbReference>
<dbReference type="EMBL" id="JBHMAF010000120">
    <property type="protein sequence ID" value="MFB9760307.1"/>
    <property type="molecule type" value="Genomic_DNA"/>
</dbReference>
<evidence type="ECO:0000313" key="2">
    <source>
        <dbReference type="EMBL" id="MFB9760307.1"/>
    </source>
</evidence>
<sequence length="261" mass="29605">MCFQTYELFEKRSLVLPQGFELLFTIRAVAGVNEKIEEVFGFIAESNDTIVVAFRGTDSPQDLDSDTDIFQVRFPFVHSSGKTHRGVTCIYQSTRDALIDEVQKLSSRKKLFITGHSLGGALATLFALDAAVNTKFKHPILYTLASFRVGSPDFAARFDMTVKNSFRIFNLHDPIPFSFVNSIYPPPFTKNGLYYRHVKRKFPLDFQLNNMARNHTISCYFKNLADMNPNFSKVLCSQNPGFCPDTGVCRFFQGPCSDDIR</sequence>
<evidence type="ECO:0000313" key="3">
    <source>
        <dbReference type="Proteomes" id="UP001589609"/>
    </source>
</evidence>
<comment type="caution">
    <text evidence="2">The sequence shown here is derived from an EMBL/GenBank/DDBJ whole genome shotgun (WGS) entry which is preliminary data.</text>
</comment>
<name>A0ABV5WI75_9BACI</name>
<proteinExistence type="predicted"/>
<dbReference type="SUPFAM" id="SSF53474">
    <property type="entry name" value="alpha/beta-Hydrolases"/>
    <property type="match status" value="1"/>
</dbReference>
<keyword evidence="3" id="KW-1185">Reference proteome</keyword>
<organism evidence="2 3">
    <name type="scientific">Ectobacillus funiculus</name>
    <dbReference type="NCBI Taxonomy" id="137993"/>
    <lineage>
        <taxon>Bacteria</taxon>
        <taxon>Bacillati</taxon>
        <taxon>Bacillota</taxon>
        <taxon>Bacilli</taxon>
        <taxon>Bacillales</taxon>
        <taxon>Bacillaceae</taxon>
        <taxon>Ectobacillus</taxon>
    </lineage>
</organism>
<evidence type="ECO:0000259" key="1">
    <source>
        <dbReference type="Pfam" id="PF01764"/>
    </source>
</evidence>